<keyword evidence="8" id="KW-0243">Dynein</keyword>
<dbReference type="InterPro" id="IPR042222">
    <property type="entry name" value="Dynein_2_N"/>
</dbReference>
<feature type="region of interest" description="Disordered" evidence="15">
    <location>
        <begin position="2370"/>
        <end position="2391"/>
    </location>
</feature>
<dbReference type="GO" id="GO:0005874">
    <property type="term" value="C:microtubule"/>
    <property type="evidence" value="ECO:0007669"/>
    <property type="project" value="UniProtKB-KW"/>
</dbReference>
<feature type="region of interest" description="Disordered" evidence="15">
    <location>
        <begin position="2283"/>
        <end position="2305"/>
    </location>
</feature>
<dbReference type="Gene3D" id="1.20.140.100">
    <property type="entry name" value="Dynein heavy chain, N-terminal domain 2"/>
    <property type="match status" value="1"/>
</dbReference>
<evidence type="ECO:0000256" key="15">
    <source>
        <dbReference type="SAM" id="MobiDB-lite"/>
    </source>
</evidence>
<dbReference type="OrthoDB" id="5593012at2759"/>
<dbReference type="STRING" id="2880.D7FT69"/>
<feature type="region of interest" description="Disordered" evidence="15">
    <location>
        <begin position="87"/>
        <end position="113"/>
    </location>
</feature>
<evidence type="ECO:0000256" key="10">
    <source>
        <dbReference type="ARBA" id="ARBA00023069"/>
    </source>
</evidence>
<dbReference type="GO" id="GO:0005930">
    <property type="term" value="C:axoneme"/>
    <property type="evidence" value="ECO:0007669"/>
    <property type="project" value="UniProtKB-SubCell"/>
</dbReference>
<dbReference type="Gene3D" id="1.10.472.130">
    <property type="match status" value="1"/>
</dbReference>
<evidence type="ECO:0000256" key="2">
    <source>
        <dbReference type="ARBA" id="ARBA00008887"/>
    </source>
</evidence>
<keyword evidence="7" id="KW-0067">ATP-binding</keyword>
<keyword evidence="9 14" id="KW-0175">Coiled coil</keyword>
<dbReference type="GO" id="GO:0045505">
    <property type="term" value="F:dynein intermediate chain binding"/>
    <property type="evidence" value="ECO:0007669"/>
    <property type="project" value="InterPro"/>
</dbReference>
<dbReference type="PANTHER" id="PTHR45703:SF1">
    <property type="entry name" value="DYNEINS HEAVY CHAIN"/>
    <property type="match status" value="1"/>
</dbReference>
<dbReference type="InterPro" id="IPR026983">
    <property type="entry name" value="DHC"/>
</dbReference>
<dbReference type="Gene3D" id="3.20.180.20">
    <property type="entry name" value="Dynein heavy chain, N-terminal domain 2"/>
    <property type="match status" value="1"/>
</dbReference>
<evidence type="ECO:0000256" key="1">
    <source>
        <dbReference type="ARBA" id="ARBA00004430"/>
    </source>
</evidence>
<dbReference type="Gene3D" id="1.10.287.2620">
    <property type="match status" value="1"/>
</dbReference>
<evidence type="ECO:0000259" key="19">
    <source>
        <dbReference type="Pfam" id="PF17857"/>
    </source>
</evidence>
<dbReference type="GO" id="GO:0030286">
    <property type="term" value="C:dynein complex"/>
    <property type="evidence" value="ECO:0007669"/>
    <property type="project" value="UniProtKB-KW"/>
</dbReference>
<dbReference type="InterPro" id="IPR027417">
    <property type="entry name" value="P-loop_NTPase"/>
</dbReference>
<keyword evidence="4" id="KW-0493">Microtubule</keyword>
<dbReference type="PANTHER" id="PTHR45703">
    <property type="entry name" value="DYNEIN HEAVY CHAIN"/>
    <property type="match status" value="1"/>
</dbReference>
<accession>D7FT69</accession>
<feature type="compositionally biased region" description="Basic and acidic residues" evidence="15">
    <location>
        <begin position="1"/>
        <end position="12"/>
    </location>
</feature>
<dbReference type="GO" id="GO:0005524">
    <property type="term" value="F:ATP binding"/>
    <property type="evidence" value="ECO:0007669"/>
    <property type="project" value="UniProtKB-KW"/>
</dbReference>
<dbReference type="Gene3D" id="1.20.920.30">
    <property type="match status" value="1"/>
</dbReference>
<evidence type="ECO:0000256" key="14">
    <source>
        <dbReference type="SAM" id="Coils"/>
    </source>
</evidence>
<feature type="region of interest" description="Disordered" evidence="15">
    <location>
        <begin position="721"/>
        <end position="761"/>
    </location>
</feature>
<dbReference type="Pfam" id="PF12774">
    <property type="entry name" value="AAA_6"/>
    <property type="match status" value="1"/>
</dbReference>
<feature type="domain" description="Dynein heavy chain 3 AAA+ lid" evidence="19">
    <location>
        <begin position="2742"/>
        <end position="2816"/>
    </location>
</feature>
<dbReference type="InterPro" id="IPR041466">
    <property type="entry name" value="Dynein_AAA5_ext"/>
</dbReference>
<evidence type="ECO:0000256" key="11">
    <source>
        <dbReference type="ARBA" id="ARBA00023175"/>
    </source>
</evidence>
<evidence type="ECO:0000259" key="18">
    <source>
        <dbReference type="Pfam" id="PF17852"/>
    </source>
</evidence>
<keyword evidence="12" id="KW-0206">Cytoskeleton</keyword>
<dbReference type="Pfam" id="PF08393">
    <property type="entry name" value="DHC_N2"/>
    <property type="match status" value="1"/>
</dbReference>
<keyword evidence="3" id="KW-0963">Cytoplasm</keyword>
<evidence type="ECO:0000259" key="16">
    <source>
        <dbReference type="Pfam" id="PF08393"/>
    </source>
</evidence>
<feature type="region of interest" description="Disordered" evidence="15">
    <location>
        <begin position="1"/>
        <end position="43"/>
    </location>
</feature>
<keyword evidence="10" id="KW-0969">Cilium</keyword>
<feature type="region of interest" description="Disordered" evidence="15">
    <location>
        <begin position="671"/>
        <end position="702"/>
    </location>
</feature>
<feature type="domain" description="Dynein heavy chain AAA 5 extension" evidence="18">
    <location>
        <begin position="2321"/>
        <end position="2504"/>
    </location>
</feature>
<feature type="compositionally biased region" description="Gly residues" evidence="15">
    <location>
        <begin position="646"/>
        <end position="655"/>
    </location>
</feature>
<dbReference type="FunFam" id="1.20.140.100:FF:000004">
    <property type="entry name" value="Dynein axonemal heavy chain 6"/>
    <property type="match status" value="1"/>
</dbReference>
<feature type="compositionally biased region" description="Low complexity" evidence="15">
    <location>
        <begin position="2293"/>
        <end position="2305"/>
    </location>
</feature>
<dbReference type="FunFam" id="1.10.287.2620:FF:000002">
    <property type="entry name" value="Dynein heavy chain 2, axonemal"/>
    <property type="match status" value="1"/>
</dbReference>
<dbReference type="FunFam" id="1.10.8.710:FF:000004">
    <property type="entry name" value="Dynein axonemal heavy chain 6"/>
    <property type="match status" value="1"/>
</dbReference>
<evidence type="ECO:0000256" key="8">
    <source>
        <dbReference type="ARBA" id="ARBA00023017"/>
    </source>
</evidence>
<dbReference type="Gene3D" id="3.40.50.300">
    <property type="entry name" value="P-loop containing nucleotide triphosphate hydrolases"/>
    <property type="match status" value="3"/>
</dbReference>
<dbReference type="GO" id="GO:0051959">
    <property type="term" value="F:dynein light intermediate chain binding"/>
    <property type="evidence" value="ECO:0007669"/>
    <property type="project" value="InterPro"/>
</dbReference>
<evidence type="ECO:0000313" key="20">
    <source>
        <dbReference type="EMBL" id="CBJ49241.1"/>
    </source>
</evidence>
<keyword evidence="6" id="KW-0547">Nucleotide-binding</keyword>
<name>D7FT69_ECTSI</name>
<comment type="similarity">
    <text evidence="2">Belongs to the dynein heavy chain family.</text>
</comment>
<dbReference type="SUPFAM" id="SSF52540">
    <property type="entry name" value="P-loop containing nucleoside triphosphate hydrolases"/>
    <property type="match status" value="3"/>
</dbReference>
<protein>
    <submittedName>
        <fullName evidence="20">Dynein heavy chain</fullName>
    </submittedName>
</protein>
<feature type="compositionally biased region" description="Polar residues" evidence="15">
    <location>
        <begin position="87"/>
        <end position="98"/>
    </location>
</feature>
<feature type="region of interest" description="Disordered" evidence="15">
    <location>
        <begin position="317"/>
        <end position="412"/>
    </location>
</feature>
<dbReference type="InterPro" id="IPR035699">
    <property type="entry name" value="AAA_6"/>
</dbReference>
<keyword evidence="13" id="KW-0966">Cell projection</keyword>
<dbReference type="Pfam" id="PF17852">
    <property type="entry name" value="Dynein_AAA_lid"/>
    <property type="match status" value="1"/>
</dbReference>
<evidence type="ECO:0000256" key="9">
    <source>
        <dbReference type="ARBA" id="ARBA00023054"/>
    </source>
</evidence>
<dbReference type="EMBL" id="FN648426">
    <property type="protein sequence ID" value="CBJ49241.1"/>
    <property type="molecule type" value="Genomic_DNA"/>
</dbReference>
<dbReference type="FunFam" id="1.20.58.1120:FF:000001">
    <property type="entry name" value="dynein heavy chain 2, axonemal"/>
    <property type="match status" value="1"/>
</dbReference>
<proteinExistence type="inferred from homology"/>
<dbReference type="InParanoid" id="D7FT69"/>
<feature type="compositionally biased region" description="Gly residues" evidence="15">
    <location>
        <begin position="721"/>
        <end position="746"/>
    </location>
</feature>
<dbReference type="EMBL" id="FN649758">
    <property type="protein sequence ID" value="CBJ49241.1"/>
    <property type="molecule type" value="Genomic_DNA"/>
</dbReference>
<comment type="subcellular location">
    <subcellularLocation>
        <location evidence="1">Cytoplasm</location>
        <location evidence="1">Cytoskeleton</location>
        <location evidence="1">Cilium axoneme</location>
    </subcellularLocation>
</comment>
<evidence type="ECO:0000313" key="21">
    <source>
        <dbReference type="Proteomes" id="UP000002630"/>
    </source>
</evidence>
<gene>
    <name evidence="20" type="primary">DYHC14</name>
    <name evidence="20" type="ORF">Esi_0245_0042</name>
</gene>
<evidence type="ECO:0000259" key="17">
    <source>
        <dbReference type="Pfam" id="PF12774"/>
    </source>
</evidence>
<evidence type="ECO:0000256" key="3">
    <source>
        <dbReference type="ARBA" id="ARBA00022490"/>
    </source>
</evidence>
<evidence type="ECO:0000256" key="13">
    <source>
        <dbReference type="ARBA" id="ARBA00023273"/>
    </source>
</evidence>
<dbReference type="InterPro" id="IPR013602">
    <property type="entry name" value="Dynein_heavy_linker"/>
</dbReference>
<dbReference type="Proteomes" id="UP000002630">
    <property type="component" value="Linkage Group LG33"/>
</dbReference>
<evidence type="ECO:0000256" key="6">
    <source>
        <dbReference type="ARBA" id="ARBA00022741"/>
    </source>
</evidence>
<dbReference type="Pfam" id="PF12775">
    <property type="entry name" value="AAA_7"/>
    <property type="match status" value="1"/>
</dbReference>
<feature type="domain" description="Dynein heavy chain hydrolytic ATP-binding dynein motor region" evidence="17">
    <location>
        <begin position="1766"/>
        <end position="2092"/>
    </location>
</feature>
<feature type="compositionally biased region" description="Basic and acidic residues" evidence="15">
    <location>
        <begin position="362"/>
        <end position="371"/>
    </location>
</feature>
<dbReference type="GO" id="GO:0007018">
    <property type="term" value="P:microtubule-based movement"/>
    <property type="evidence" value="ECO:0007669"/>
    <property type="project" value="InterPro"/>
</dbReference>
<keyword evidence="21" id="KW-1185">Reference proteome</keyword>
<dbReference type="FunFam" id="3.40.50.300:FF:000044">
    <property type="entry name" value="Dynein heavy chain 5, axonemal"/>
    <property type="match status" value="1"/>
</dbReference>
<organism evidence="20 21">
    <name type="scientific">Ectocarpus siliculosus</name>
    <name type="common">Brown alga</name>
    <name type="synonym">Conferva siliculosa</name>
    <dbReference type="NCBI Taxonomy" id="2880"/>
    <lineage>
        <taxon>Eukaryota</taxon>
        <taxon>Sar</taxon>
        <taxon>Stramenopiles</taxon>
        <taxon>Ochrophyta</taxon>
        <taxon>PX clade</taxon>
        <taxon>Phaeophyceae</taxon>
        <taxon>Ectocarpales</taxon>
        <taxon>Ectocarpaceae</taxon>
        <taxon>Ectocarpus</taxon>
    </lineage>
</organism>
<evidence type="ECO:0000256" key="7">
    <source>
        <dbReference type="ARBA" id="ARBA00022840"/>
    </source>
</evidence>
<keyword evidence="5" id="KW-0677">Repeat</keyword>
<dbReference type="Gene3D" id="1.20.58.1120">
    <property type="match status" value="1"/>
</dbReference>
<dbReference type="FunFam" id="3.20.180.20:FF:000003">
    <property type="entry name" value="Dynein heavy chain 12, axonemal"/>
    <property type="match status" value="1"/>
</dbReference>
<feature type="coiled-coil region" evidence="14">
    <location>
        <begin position="1166"/>
        <end position="1193"/>
    </location>
</feature>
<dbReference type="InterPro" id="IPR042228">
    <property type="entry name" value="Dynein_linker_3"/>
</dbReference>
<evidence type="ECO:0000256" key="5">
    <source>
        <dbReference type="ARBA" id="ARBA00022737"/>
    </source>
</evidence>
<feature type="region of interest" description="Disordered" evidence="15">
    <location>
        <begin position="640"/>
        <end position="659"/>
    </location>
</feature>
<dbReference type="InterPro" id="IPR043157">
    <property type="entry name" value="Dynein_AAA1S"/>
</dbReference>
<dbReference type="eggNOG" id="KOG3595">
    <property type="taxonomic scope" value="Eukaryota"/>
</dbReference>
<dbReference type="Pfam" id="PF17857">
    <property type="entry name" value="AAA_lid_1"/>
    <property type="match status" value="1"/>
</dbReference>
<evidence type="ECO:0000256" key="12">
    <source>
        <dbReference type="ARBA" id="ARBA00023212"/>
    </source>
</evidence>
<feature type="domain" description="Dynein heavy chain linker" evidence="16">
    <location>
        <begin position="1208"/>
        <end position="1623"/>
    </location>
</feature>
<dbReference type="Gene3D" id="1.10.8.710">
    <property type="match status" value="1"/>
</dbReference>
<dbReference type="FunFam" id="1.20.920.30:FF:000002">
    <property type="entry name" value="Dynein axonemal heavy chain 3"/>
    <property type="match status" value="1"/>
</dbReference>
<dbReference type="InterPro" id="IPR041589">
    <property type="entry name" value="DNAH3_AAA_lid_1"/>
</dbReference>
<feature type="compositionally biased region" description="Basic and acidic residues" evidence="15">
    <location>
        <begin position="99"/>
        <end position="110"/>
    </location>
</feature>
<evidence type="ECO:0000256" key="4">
    <source>
        <dbReference type="ARBA" id="ARBA00022701"/>
    </source>
</evidence>
<keyword evidence="11" id="KW-0505">Motor protein</keyword>
<sequence length="2916" mass="320931">MAEPQHDWHEQGRFQPMPMFASSEREAGGVDNTDTDKGPAGSFGKNAPRLLYGNTSRFGVLKGSIAARKANVEAAATAAKARSFQTEASTSEIEQNATLRKDRTSGEAERVATTTTTDIAPVTVTARFTNHLDDSHAVGPAEETGVHFNGTITSNHREHGDGKQANLEELGSMGSFYELPKVSSAADLIRTASHDKSSHSLSQARGLRQANVPTAYSDVASTGYFRPSDRIGRLYTSTAAALTSTSAQLVAKAAATLAVAAGAPAGSGGGGIGVVGGGGASNKTRNAGAGGKLVTAPFAAESREILQALALQPASSREKLSATLSLGRSSAGDGRGGKQSPSPTGGSTAAEAFGSPTSGGSERGDGLDSPRKLKPVVIDSAQDTRTQLREMRSPPRGRRLLEVDPSSSGVTPSRAQAYAEAAVNSMLEDVQVGHSVSVARAVVDYELKDPERRKALGIERGHLTAGPRWYQCQEYLIPEWRVLRQTGVSRARVRRSALLLKRKLCSVETVMVGLEKLWHSGVVPGDWDTAAFGGSSDVVYADVLFTDVTTATFWSTLPMSLDSFCSHMERRANECREAMQEFWLSDAAGLVGQYVGPLIQAIQAMKGNGGGMGGTRGAGGWDDAGRHLDGAAVQLRPGFREEAGGDTQGGDGLGGVDDIDADEEFDQWFEQSPAAPSGEGGPGERRTRGHSAASERGCSGDDKEEAQILMERRMELEAGLAGSGDAGRGAGGGSVGLRGGGGGGAGSRHRPGGRTGRAPDPFARLTGILESVSMLMSRHLRGTVERSLGTFVHLFERVSHPHHSGDATFVLMLHVNEDAFDDIEGRSQGADTEATCEDGDGNAAAASRRTVMTVEPTLEELQGHACACIDQVVSASQRFPRVDQSLVPPPPECSTKTLGPCTMVLSDEIVVDAKSRVRAAIATHMAAPLRLLKEFEPFVGLMDGSEEAKVQKVLEERGQMDSTQAGITALEEVALRLKRLALEIREAVPDLNNYPMFSVKCLEATESLAKKADALHTLIMEEVASDNRTHMAAIGKEYQEMVNQLVTEPSDSAELKSLQEYTRKALERLGGLLGEYTNQVYTRTNFLLDQGFRVSRDDLQLFHTTYNWPHNVKTYLARSAELQRSRKQDLEMVVEGQQEQLLRETAALGKKIDKIAEAGSLVPGDVHNCVRRIVAVQEALDRAEAEADSILEQETLLGMPLTDNLTPLSDLRDSLDPMARLWTTAKDYLDSHHTWLESPLRNIDSEAAERQADDLMRTAQRSEKELAKVGTERAIPTSVATALSKEIKDFIEDEAPLMMLMSSPGIKKRHWDQIVKTTGISLPYEQDFVLRDLLDAGLQNFCAEIEETCVAASKEYSLENNMNIMEEEWSGLVFETKEYRTSGTRILASVDETQQLLDDHIVKTQAMRGSRYIGPFLDRIVDWEKTLNDLQDIMDNWLKMQATWLYLEPIFSSDDIMRQMPVEGRLFQSVDQTWREHMQKTFEDPAVLSVARRQGFLQALQDANAKLDVIQKGLNDYLETKRLAFPRFYFLSNDELLEILAETKDPLRVQPHLKKCFDGISQLEFQPNLDITACLDPGEERINFPYEQVKHAMVNPNNSGGNVERWLVEVEIMMKKGLAYSIDTSMVDHASSDRLDWVQKWPGQVMLVVNQQAWTHTLETVITHMTEDPEALKKHWEFSCEELLRTVELVRTDINKNLRTSLGAMVVMDVHNRDTTEELASLKISDIGEFDWLAQLRYYWEEGGQSAFSGEPGSITCKMINAIQLYGYEYLGNNGRLVITPLTDRCYRTLMGAIHLNLGGAPEGPAGTGKTETTKDLGKAIAIQCVVTNCSDGLDYLAMGKFFKGLASSGAWACFDEFNRIQLEVLSVVAQQVLCIQQAKARGLKRFVFEGTELNLVHTCCPFITMNPGYAGRAELPDNLKVLFRTVAMMVPDYGMISEIILYSFGYTDAKKMSVKIVTTYKLCSEQLSSQSHYDYGMRAVVAVLRAAGNLKRSDAHLPEDILVLRSIIDVNLPKFLWFDVPLFNGIVSDLFPGVKVPDPDRDAMRKAFNDGCDHYNLQPTAYFWEKVVQIYDMMVVRHGFMIVGLPFSGKTMAWKVLAFALGLLHTRYPEDVRWSKVIPFLMNPKSIAMGQLYGQFDPTSHEWTDGVLAIQYRNAASNKAFAVMHHGLMHGNIPLRSFDDTGQVGEPGDRKWILFDGPVDAIWIENMNTVLDDNKKLCLMSGEIIAMSGVMSMMFEPMDLLVASPATVSRCGMIYMEPEKLGWQPILDSWIRRHQVKDISALENGAPGGAGDDAAATAEPSAANGPTKFTLTANECLLVRELFAWLVEPCLAFLRREVSEMVPTVDTNLVQSLINIMECQLEEAFEATRGGGAGGRKQSLSKSKASAGAEEAEAMDPKTLAMRAKHVECCFMFGLVWSLGSTGVEAGQKAFLEFLDNIVADLGVIENEWEGVNNALQVRKWSPPNFAEKGRAFSGKLSNPCPVRDGGPRAHFYNPSRGEWVQWVNMLPELQIPDAATMGDIVVPNAYTAQYNSLLTLLLNRDKKTIVCGPTGTGKSTYVFKTITQERVINRTVYPVLAQALPQDKFKPLTLGFSAKTSANMTQDIIDGKLDKRRKGVYGPPMGQTAIIFVDDLNMPEVETYGAQPPLELLRQMIDNGGWYNLKDMTWQTIVDTVVVGAMGPPGGGRNHITPRLLRHFNILCFLEFDDSTLTRIFKTIVDWHFNLNKCSADIKATTGAIVGATLDTFRSATKNLLPTPTKSHYTFNLRDFSRVIQGVLMVKPKDGFGKANMVRLWVHESLRVFGDRLVDDPDREWFLQHLNGMISTHFGTKLYEACKHLDIEGEGSITTGQLRKLFFGDYTAPEGADPKPYDEVSDLDQLQERMVQSLSDYNARSRKPMDLVMFMFAVEHVSRLAR</sequence>
<feature type="coiled-coil region" evidence="14">
    <location>
        <begin position="1245"/>
        <end position="1272"/>
    </location>
</feature>
<reference evidence="20 21" key="1">
    <citation type="journal article" date="2010" name="Nature">
        <title>The Ectocarpus genome and the independent evolution of multicellularity in brown algae.</title>
        <authorList>
            <person name="Cock J.M."/>
            <person name="Sterck L."/>
            <person name="Rouze P."/>
            <person name="Scornet D."/>
            <person name="Allen A.E."/>
            <person name="Amoutzias G."/>
            <person name="Anthouard V."/>
            <person name="Artiguenave F."/>
            <person name="Aury J.M."/>
            <person name="Badger J.H."/>
            <person name="Beszteri B."/>
            <person name="Billiau K."/>
            <person name="Bonnet E."/>
            <person name="Bothwell J.H."/>
            <person name="Bowler C."/>
            <person name="Boyen C."/>
            <person name="Brownlee C."/>
            <person name="Carrano C.J."/>
            <person name="Charrier B."/>
            <person name="Cho G.Y."/>
            <person name="Coelho S.M."/>
            <person name="Collen J."/>
            <person name="Corre E."/>
            <person name="Da Silva C."/>
            <person name="Delage L."/>
            <person name="Delaroque N."/>
            <person name="Dittami S.M."/>
            <person name="Doulbeau S."/>
            <person name="Elias M."/>
            <person name="Farnham G."/>
            <person name="Gachon C.M."/>
            <person name="Gschloessl B."/>
            <person name="Heesch S."/>
            <person name="Jabbari K."/>
            <person name="Jubin C."/>
            <person name="Kawai H."/>
            <person name="Kimura K."/>
            <person name="Kloareg B."/>
            <person name="Kupper F.C."/>
            <person name="Lang D."/>
            <person name="Le Bail A."/>
            <person name="Leblanc C."/>
            <person name="Lerouge P."/>
            <person name="Lohr M."/>
            <person name="Lopez P.J."/>
            <person name="Martens C."/>
            <person name="Maumus F."/>
            <person name="Michel G."/>
            <person name="Miranda-Saavedra D."/>
            <person name="Morales J."/>
            <person name="Moreau H."/>
            <person name="Motomura T."/>
            <person name="Nagasato C."/>
            <person name="Napoli C.A."/>
            <person name="Nelson D.R."/>
            <person name="Nyvall-Collen P."/>
            <person name="Peters A.F."/>
            <person name="Pommier C."/>
            <person name="Potin P."/>
            <person name="Poulain J."/>
            <person name="Quesneville H."/>
            <person name="Read B."/>
            <person name="Rensing S.A."/>
            <person name="Ritter A."/>
            <person name="Rousvoal S."/>
            <person name="Samanta M."/>
            <person name="Samson G."/>
            <person name="Schroeder D.C."/>
            <person name="Segurens B."/>
            <person name="Strittmatter M."/>
            <person name="Tonon T."/>
            <person name="Tregear J.W."/>
            <person name="Valentin K."/>
            <person name="von Dassow P."/>
            <person name="Yamagishi T."/>
            <person name="Van de Peer Y."/>
            <person name="Wincker P."/>
        </authorList>
    </citation>
    <scope>NUCLEOTIDE SEQUENCE [LARGE SCALE GENOMIC DNA]</scope>
    <source>
        <strain evidence="21">Ec32 / CCAP1310/4</strain>
    </source>
</reference>